<evidence type="ECO:0000313" key="6">
    <source>
        <dbReference type="EMBL" id="OVA20294.1"/>
    </source>
</evidence>
<dbReference type="EMBL" id="MVGT01000143">
    <property type="protein sequence ID" value="OVA20294.1"/>
    <property type="molecule type" value="Genomic_DNA"/>
</dbReference>
<evidence type="ECO:0000256" key="2">
    <source>
        <dbReference type="ARBA" id="ARBA00005466"/>
    </source>
</evidence>
<dbReference type="PANTHER" id="PTHR13878:SF125">
    <property type="entry name" value="L-GULONOLACTONE OXIDASE 3"/>
    <property type="match status" value="1"/>
</dbReference>
<evidence type="ECO:0000313" key="7">
    <source>
        <dbReference type="Proteomes" id="UP000195402"/>
    </source>
</evidence>
<sequence length="363" mass="39619">MWTVWLAFGQQLLLTWGSTLPANTGAMPPPWSPVICDATGCTISNAYGVWNDRKECQARSVTYPRTEEELLLAVAQANQKKLKVKIVTGFSHSIPKLACPETGQSSEYQNSTILISTAKYNSGIEVDVKNMIVTTDSGVGLRDLIHKVEEAGLSLVASPYWEGLSIGGLISTGAHGSSWWRKGGTVHNHVVGLSIVVPASESEGYAKIIRLDTQNPPLNAAKVSLGMLGAISKVKLSLEAGFKRSITNIFNDDTRLEDEFMDLARQHEFADITWYPSMNTTVYRKDDRVPLSSSGDGINDFIGFGPTAVHISTSLRASGISFISPCRINFQLTYSYTYLTPTCGANPHGDDLKDNFIFVRMSS</sequence>
<reference evidence="6 7" key="1">
    <citation type="journal article" date="2017" name="Mol. Plant">
        <title>The Genome of Medicinal Plant Macleaya cordata Provides New Insights into Benzylisoquinoline Alkaloids Metabolism.</title>
        <authorList>
            <person name="Liu X."/>
            <person name="Liu Y."/>
            <person name="Huang P."/>
            <person name="Ma Y."/>
            <person name="Qing Z."/>
            <person name="Tang Q."/>
            <person name="Cao H."/>
            <person name="Cheng P."/>
            <person name="Zheng Y."/>
            <person name="Yuan Z."/>
            <person name="Zhou Y."/>
            <person name="Liu J."/>
            <person name="Tang Z."/>
            <person name="Zhuo Y."/>
            <person name="Zhang Y."/>
            <person name="Yu L."/>
            <person name="Huang J."/>
            <person name="Yang P."/>
            <person name="Peng Q."/>
            <person name="Zhang J."/>
            <person name="Jiang W."/>
            <person name="Zhang Z."/>
            <person name="Lin K."/>
            <person name="Ro D.K."/>
            <person name="Chen X."/>
            <person name="Xiong X."/>
            <person name="Shang Y."/>
            <person name="Huang S."/>
            <person name="Zeng J."/>
        </authorList>
    </citation>
    <scope>NUCLEOTIDE SEQUENCE [LARGE SCALE GENOMIC DNA]</scope>
    <source>
        <strain evidence="7">cv. BLH2017</strain>
        <tissue evidence="6">Root</tissue>
    </source>
</reference>
<dbReference type="Gene3D" id="3.30.43.10">
    <property type="entry name" value="Uridine Diphospho-n-acetylenolpyruvylglucosamine Reductase, domain 2"/>
    <property type="match status" value="1"/>
</dbReference>
<feature type="signal peptide" evidence="4">
    <location>
        <begin position="1"/>
        <end position="17"/>
    </location>
</feature>
<name>A0A200RC58_MACCD</name>
<protein>
    <submittedName>
        <fullName evidence="6">FAD linked oxidase</fullName>
    </submittedName>
</protein>
<dbReference type="NCBIfam" id="TIGR01677">
    <property type="entry name" value="pln_FAD_oxido"/>
    <property type="match status" value="1"/>
</dbReference>
<dbReference type="SUPFAM" id="SSF56176">
    <property type="entry name" value="FAD-binding/transporter-associated domain-like"/>
    <property type="match status" value="1"/>
</dbReference>
<dbReference type="InterPro" id="IPR016166">
    <property type="entry name" value="FAD-bd_PCMH"/>
</dbReference>
<evidence type="ECO:0000256" key="4">
    <source>
        <dbReference type="SAM" id="SignalP"/>
    </source>
</evidence>
<evidence type="ECO:0000259" key="5">
    <source>
        <dbReference type="PROSITE" id="PS51387"/>
    </source>
</evidence>
<keyword evidence="4" id="KW-0732">Signal</keyword>
<gene>
    <name evidence="6" type="ORF">BVC80_157g96</name>
</gene>
<organism evidence="6 7">
    <name type="scientific">Macleaya cordata</name>
    <name type="common">Five-seeded plume-poppy</name>
    <name type="synonym">Bocconia cordata</name>
    <dbReference type="NCBI Taxonomy" id="56857"/>
    <lineage>
        <taxon>Eukaryota</taxon>
        <taxon>Viridiplantae</taxon>
        <taxon>Streptophyta</taxon>
        <taxon>Embryophyta</taxon>
        <taxon>Tracheophyta</taxon>
        <taxon>Spermatophyta</taxon>
        <taxon>Magnoliopsida</taxon>
        <taxon>Ranunculales</taxon>
        <taxon>Papaveraceae</taxon>
        <taxon>Papaveroideae</taxon>
        <taxon>Macleaya</taxon>
    </lineage>
</organism>
<keyword evidence="7" id="KW-1185">Reference proteome</keyword>
<evidence type="ECO:0000256" key="3">
    <source>
        <dbReference type="ARBA" id="ARBA00023002"/>
    </source>
</evidence>
<comment type="cofactor">
    <cofactor evidence="1">
        <name>FAD</name>
        <dbReference type="ChEBI" id="CHEBI:57692"/>
    </cofactor>
</comment>
<comment type="caution">
    <text evidence="6">The sequence shown here is derived from an EMBL/GenBank/DDBJ whole genome shotgun (WGS) entry which is preliminary data.</text>
</comment>
<keyword evidence="3" id="KW-0560">Oxidoreductase</keyword>
<feature type="chain" id="PRO_5012442444" evidence="4">
    <location>
        <begin position="18"/>
        <end position="363"/>
    </location>
</feature>
<dbReference type="OMA" id="KECQARS"/>
<dbReference type="OrthoDB" id="610608at2759"/>
<feature type="domain" description="FAD-binding PCMH-type" evidence="5">
    <location>
        <begin position="53"/>
        <end position="241"/>
    </location>
</feature>
<dbReference type="GO" id="GO:0071949">
    <property type="term" value="F:FAD binding"/>
    <property type="evidence" value="ECO:0007669"/>
    <property type="project" value="InterPro"/>
</dbReference>
<dbReference type="InterPro" id="IPR036318">
    <property type="entry name" value="FAD-bd_PCMH-like_sf"/>
</dbReference>
<dbReference type="InterPro" id="IPR050432">
    <property type="entry name" value="FAD-linked_Oxidoreductases_BP"/>
</dbReference>
<dbReference type="InterPro" id="IPR010030">
    <property type="entry name" value="GULO_Plant"/>
</dbReference>
<dbReference type="PROSITE" id="PS51387">
    <property type="entry name" value="FAD_PCMH"/>
    <property type="match status" value="1"/>
</dbReference>
<accession>A0A200RC58</accession>
<dbReference type="Proteomes" id="UP000195402">
    <property type="component" value="Unassembled WGS sequence"/>
</dbReference>
<evidence type="ECO:0000256" key="1">
    <source>
        <dbReference type="ARBA" id="ARBA00001974"/>
    </source>
</evidence>
<dbReference type="STRING" id="56857.A0A200RC58"/>
<dbReference type="GO" id="GO:0016491">
    <property type="term" value="F:oxidoreductase activity"/>
    <property type="evidence" value="ECO:0007669"/>
    <property type="project" value="UniProtKB-KW"/>
</dbReference>
<proteinExistence type="inferred from homology"/>
<dbReference type="InterPro" id="IPR006094">
    <property type="entry name" value="Oxid_FAD_bind_N"/>
</dbReference>
<dbReference type="AlphaFoldDB" id="A0A200RC58"/>
<dbReference type="PANTHER" id="PTHR13878">
    <property type="entry name" value="GULONOLACTONE OXIDASE"/>
    <property type="match status" value="1"/>
</dbReference>
<dbReference type="Pfam" id="PF01565">
    <property type="entry name" value="FAD_binding_4"/>
    <property type="match status" value="1"/>
</dbReference>
<dbReference type="Gene3D" id="3.30.465.10">
    <property type="match status" value="1"/>
</dbReference>
<dbReference type="InParanoid" id="A0A200RC58"/>
<dbReference type="InterPro" id="IPR016167">
    <property type="entry name" value="FAD-bd_PCMH_sub1"/>
</dbReference>
<comment type="similarity">
    <text evidence="2">Belongs to the oxygen-dependent FAD-linked oxidoreductase family.</text>
</comment>
<dbReference type="InterPro" id="IPR016169">
    <property type="entry name" value="FAD-bd_PCMH_sub2"/>
</dbReference>